<dbReference type="SUPFAM" id="SSF52058">
    <property type="entry name" value="L domain-like"/>
    <property type="match status" value="1"/>
</dbReference>
<keyword evidence="2" id="KW-0677">Repeat</keyword>
<dbReference type="InterPro" id="IPR003591">
    <property type="entry name" value="Leu-rich_rpt_typical-subtyp"/>
</dbReference>
<dbReference type="SMART" id="SM00033">
    <property type="entry name" value="CH"/>
    <property type="match status" value="1"/>
</dbReference>
<dbReference type="Pfam" id="PF00560">
    <property type="entry name" value="LRR_1"/>
    <property type="match status" value="1"/>
</dbReference>
<dbReference type="PROSITE" id="PS50021">
    <property type="entry name" value="CH"/>
    <property type="match status" value="1"/>
</dbReference>
<feature type="compositionally biased region" description="Basic and acidic residues" evidence="3">
    <location>
        <begin position="372"/>
        <end position="407"/>
    </location>
</feature>
<dbReference type="SMART" id="SM00364">
    <property type="entry name" value="LRR_BAC"/>
    <property type="match status" value="6"/>
</dbReference>
<keyword evidence="6" id="KW-1185">Reference proteome</keyword>
<dbReference type="SUPFAM" id="SSF47576">
    <property type="entry name" value="Calponin-homology domain, CH-domain"/>
    <property type="match status" value="1"/>
</dbReference>
<dbReference type="Gene3D" id="3.80.10.10">
    <property type="entry name" value="Ribonuclease Inhibitor"/>
    <property type="match status" value="2"/>
</dbReference>
<feature type="region of interest" description="Disordered" evidence="3">
    <location>
        <begin position="252"/>
        <end position="294"/>
    </location>
</feature>
<dbReference type="Proteomes" id="UP000494165">
    <property type="component" value="Unassembled WGS sequence"/>
</dbReference>
<dbReference type="InterPro" id="IPR001715">
    <property type="entry name" value="CH_dom"/>
</dbReference>
<dbReference type="InterPro" id="IPR032675">
    <property type="entry name" value="LRR_dom_sf"/>
</dbReference>
<evidence type="ECO:0000313" key="5">
    <source>
        <dbReference type="EMBL" id="CAB3368758.1"/>
    </source>
</evidence>
<accession>A0A8S1CJS7</accession>
<feature type="compositionally biased region" description="Polar residues" evidence="3">
    <location>
        <begin position="357"/>
        <end position="367"/>
    </location>
</feature>
<dbReference type="Gene3D" id="1.10.418.10">
    <property type="entry name" value="Calponin-like domain"/>
    <property type="match status" value="1"/>
</dbReference>
<feature type="region of interest" description="Disordered" evidence="3">
    <location>
        <begin position="357"/>
        <end position="435"/>
    </location>
</feature>
<comment type="caution">
    <text evidence="5">The sequence shown here is derived from an EMBL/GenBank/DDBJ whole genome shotgun (WGS) entry which is preliminary data.</text>
</comment>
<sequence>MASAMVHNPRTWASNKINVPVERILDEAQGTGDLNLSGRRLKEFPRGRKEFALGDTLNADLSKNRFSEVPAEICQFSCLERLDLYHNVLRSVPDNIQFLRSLIYLDLSRNQLQWLPPGICQLASLQVLLLSNNRLARLPSDLGCLSELAELDVAANQLTMLPASIGKLHRLRFLNARRNHLTQLPAEVAALRLEKLDLTANQISSLPVELRVMDSLVELSLDHNPLVSPPSGLCARGKVHIFKYLEGISQRGDGRRRHADTLDSRGPSRRRQTLPGRVSKTPEPEIFYGHNGTSSSANGTLLAATLSSLGLSNGSSGHSTPSTLSPGDSGCLLDENIMQSSQELAKRPDRLAGLVDNQHNLTPSHKSVVTDGEEKKGPLEHMQTYREYKEQMRLQRKQSQEVYKRGQDASPPTPPTESISPKTAASKETGEKKLDPKMEAVISYVKSQIPNGHSQADNNNHRWKKPENVKKLSPTRTLSFTMRRENEKAKEEAILLAQLKQNLETRLKMSLPAQELGDALQDGIVLCHLANHVRPRSVASVHVPSPGMPKLPMARCRKNVENFLEACRRIGVPEASVDQLSQALAQSEWLLDCRTCPLLAEVVRHLLQVADQNHNNKYRGNGLGLIYEEEPEDFDPDKLDSDREDVDVAEEDEIAADRACSSRASSILLSAVFVAGAVLTYFLPKEESLFF</sequence>
<protein>
    <recommendedName>
        <fullName evidence="4">Calponin-homology (CH) domain-containing protein</fullName>
    </recommendedName>
</protein>
<dbReference type="Pfam" id="PF13855">
    <property type="entry name" value="LRR_8"/>
    <property type="match status" value="1"/>
</dbReference>
<dbReference type="PROSITE" id="PS51450">
    <property type="entry name" value="LRR"/>
    <property type="match status" value="2"/>
</dbReference>
<dbReference type="Pfam" id="PF00307">
    <property type="entry name" value="CH"/>
    <property type="match status" value="1"/>
</dbReference>
<dbReference type="GO" id="GO:0005737">
    <property type="term" value="C:cytoplasm"/>
    <property type="evidence" value="ECO:0007669"/>
    <property type="project" value="TreeGrafter"/>
</dbReference>
<reference evidence="5 6" key="1">
    <citation type="submission" date="2020-04" db="EMBL/GenBank/DDBJ databases">
        <authorList>
            <person name="Alioto T."/>
            <person name="Alioto T."/>
            <person name="Gomez Garrido J."/>
        </authorList>
    </citation>
    <scope>NUCLEOTIDE SEQUENCE [LARGE SCALE GENOMIC DNA]</scope>
</reference>
<feature type="domain" description="Calponin-homology (CH)" evidence="4">
    <location>
        <begin position="489"/>
        <end position="611"/>
    </location>
</feature>
<dbReference type="SMART" id="SM00369">
    <property type="entry name" value="LRR_TYP"/>
    <property type="match status" value="7"/>
</dbReference>
<name>A0A8S1CJS7_9INSE</name>
<dbReference type="AlphaFoldDB" id="A0A8S1CJS7"/>
<dbReference type="OrthoDB" id="6149831at2759"/>
<dbReference type="InterPro" id="IPR001611">
    <property type="entry name" value="Leu-rich_rpt"/>
</dbReference>
<dbReference type="InterPro" id="IPR050216">
    <property type="entry name" value="LRR_domain-containing"/>
</dbReference>
<dbReference type="InterPro" id="IPR036872">
    <property type="entry name" value="CH_dom_sf"/>
</dbReference>
<proteinExistence type="predicted"/>
<dbReference type="PANTHER" id="PTHR48051">
    <property type="match status" value="1"/>
</dbReference>
<gene>
    <name evidence="5" type="ORF">CLODIP_2_CD00801</name>
</gene>
<evidence type="ECO:0000259" key="4">
    <source>
        <dbReference type="PROSITE" id="PS50021"/>
    </source>
</evidence>
<organism evidence="5 6">
    <name type="scientific">Cloeon dipterum</name>
    <dbReference type="NCBI Taxonomy" id="197152"/>
    <lineage>
        <taxon>Eukaryota</taxon>
        <taxon>Metazoa</taxon>
        <taxon>Ecdysozoa</taxon>
        <taxon>Arthropoda</taxon>
        <taxon>Hexapoda</taxon>
        <taxon>Insecta</taxon>
        <taxon>Pterygota</taxon>
        <taxon>Palaeoptera</taxon>
        <taxon>Ephemeroptera</taxon>
        <taxon>Pisciforma</taxon>
        <taxon>Baetidae</taxon>
        <taxon>Cloeon</taxon>
    </lineage>
</organism>
<evidence type="ECO:0000313" key="6">
    <source>
        <dbReference type="Proteomes" id="UP000494165"/>
    </source>
</evidence>
<evidence type="ECO:0000256" key="1">
    <source>
        <dbReference type="ARBA" id="ARBA00022614"/>
    </source>
</evidence>
<dbReference type="PANTHER" id="PTHR48051:SF21">
    <property type="entry name" value="CALPONIN-HOMOLOGY (CH) DOMAIN-CONTAINING PROTEIN"/>
    <property type="match status" value="1"/>
</dbReference>
<evidence type="ECO:0000256" key="3">
    <source>
        <dbReference type="SAM" id="MobiDB-lite"/>
    </source>
</evidence>
<keyword evidence="1" id="KW-0433">Leucine-rich repeat</keyword>
<evidence type="ECO:0000256" key="2">
    <source>
        <dbReference type="ARBA" id="ARBA00022737"/>
    </source>
</evidence>
<dbReference type="EMBL" id="CADEPI010000039">
    <property type="protein sequence ID" value="CAB3368758.1"/>
    <property type="molecule type" value="Genomic_DNA"/>
</dbReference>